<proteinExistence type="evidence at transcript level"/>
<dbReference type="EMBL" id="GBBK01000569">
    <property type="protein sequence ID" value="JAC23913.1"/>
    <property type="molecule type" value="mRNA"/>
</dbReference>
<organism evidence="3">
    <name type="scientific">Amblyomma cajennense</name>
    <name type="common">Cayenne tick</name>
    <name type="synonym">Acarus cajennensis</name>
    <dbReference type="NCBI Taxonomy" id="34607"/>
    <lineage>
        <taxon>Eukaryota</taxon>
        <taxon>Metazoa</taxon>
        <taxon>Ecdysozoa</taxon>
        <taxon>Arthropoda</taxon>
        <taxon>Chelicerata</taxon>
        <taxon>Arachnida</taxon>
        <taxon>Acari</taxon>
        <taxon>Parasitiformes</taxon>
        <taxon>Ixodida</taxon>
        <taxon>Ixodoidea</taxon>
        <taxon>Ixodidae</taxon>
        <taxon>Amblyomminae</taxon>
        <taxon>Amblyomma</taxon>
    </lineage>
</organism>
<dbReference type="SMART" id="SM00131">
    <property type="entry name" value="KU"/>
    <property type="match status" value="1"/>
</dbReference>
<dbReference type="Gene3D" id="4.10.410.10">
    <property type="entry name" value="Pancreatic trypsin inhibitor Kunitz domain"/>
    <property type="match status" value="2"/>
</dbReference>
<evidence type="ECO:0000256" key="1">
    <source>
        <dbReference type="SAM" id="SignalP"/>
    </source>
</evidence>
<dbReference type="Pfam" id="PF00014">
    <property type="entry name" value="Kunitz_BPTI"/>
    <property type="match status" value="1"/>
</dbReference>
<dbReference type="InterPro" id="IPR002223">
    <property type="entry name" value="Kunitz_BPTI"/>
</dbReference>
<reference evidence="3" key="1">
    <citation type="submission" date="2014-03" db="EMBL/GenBank/DDBJ databases">
        <title>The sialotranscriptome of Amblyomma triste, Amblyomma parvum and Amblyomma cajennense ticks, uncovered by 454-based RNA-seq.</title>
        <authorList>
            <person name="Garcia G.R."/>
            <person name="Gardinassi L.G."/>
            <person name="Ribeiro J.M."/>
            <person name="Anatriello E."/>
            <person name="Ferreira B.R."/>
            <person name="Moreira H.N."/>
            <person name="Mafra C."/>
            <person name="Olegario M.M."/>
            <person name="Szabo P.J."/>
            <person name="Miranda-Santos I.K."/>
            <person name="Maruyama S.R."/>
        </authorList>
    </citation>
    <scope>NUCLEOTIDE SEQUENCE</scope>
    <source>
        <strain evidence="3">Uberlandia</strain>
        <tissue evidence="3">Salivary glands</tissue>
    </source>
</reference>
<feature type="chain" id="PRO_5001515496" evidence="1">
    <location>
        <begin position="19"/>
        <end position="155"/>
    </location>
</feature>
<protein>
    <submittedName>
        <fullName evidence="3">Putative kunitz-type peptidase inhibitor</fullName>
    </submittedName>
</protein>
<evidence type="ECO:0000259" key="2">
    <source>
        <dbReference type="PROSITE" id="PS50279"/>
    </source>
</evidence>
<accession>A0A023FSZ6</accession>
<feature type="domain" description="BPTI/Kunitz inhibitor" evidence="2">
    <location>
        <begin position="26"/>
        <end position="83"/>
    </location>
</feature>
<dbReference type="InterPro" id="IPR036880">
    <property type="entry name" value="Kunitz_BPTI_sf"/>
</dbReference>
<keyword evidence="1" id="KW-0732">Signal</keyword>
<feature type="signal peptide" evidence="1">
    <location>
        <begin position="1"/>
        <end position="18"/>
    </location>
</feature>
<dbReference type="SUPFAM" id="SSF57362">
    <property type="entry name" value="BPTI-like"/>
    <property type="match status" value="2"/>
</dbReference>
<dbReference type="AlphaFoldDB" id="A0A023FSZ6"/>
<evidence type="ECO:0000313" key="3">
    <source>
        <dbReference type="EMBL" id="JAC23913.1"/>
    </source>
</evidence>
<dbReference type="PROSITE" id="PS50279">
    <property type="entry name" value="BPTI_KUNITZ_2"/>
    <property type="match status" value="1"/>
</dbReference>
<name>A0A023FSZ6_AMBCJ</name>
<sequence>MQLLTLFALLGLLGSTLSKDAQPRFCKRRARDATGTCTRAENTLRFTYDPETGKCDQYWHSGCRQIRSKMNSFDNYTQCMRVCNSTSICLKRPEKFTGLIPIHKTFVFDLNTMKCEKKKSLRKPSIGDGYNRFKTEKDCNNTCVPNLVLIVKSFN</sequence>
<dbReference type="GO" id="GO:0004867">
    <property type="term" value="F:serine-type endopeptidase inhibitor activity"/>
    <property type="evidence" value="ECO:0007669"/>
    <property type="project" value="InterPro"/>
</dbReference>